<protein>
    <submittedName>
        <fullName evidence="3">Cell fusion related protein</fullName>
    </submittedName>
</protein>
<keyword evidence="4" id="KW-1185">Reference proteome</keyword>
<keyword evidence="1" id="KW-0732">Signal</keyword>
<sequence>MERLKLFFIFLITISLGRSATINNVTSSQYPIDKQHNERIFQWLELSLRIGQQVRVPFIVKDNISNIVCQSFSEIYDNPSISKLKKAYYNYHSLKWTVLKTMIFNGQFQESPDISNQYKEFINSFGYVLSSLSELKVLPSQSTIYSLTNAINSIDNSILSATNKQSIIQKSTTSINTVLSTFNDLSTVYLDCKSNTNIQSIQNGIVKLQTLLNNINSNLDQQISLIDSYYKSCSSFPDTLFITNQILLETYNLVISSSLLENILANELILISNYQINNFDVTLNQEKNNQINTFISKATTISQQLVDLIRVFNGINVASLTDVSVSSIAQSSFTCHYQHASRSLNSWSKYALSGNNYAPLDLGDISYCRDMYNRKSKKFQELVISGNLSASKFNNLNTELIYNYGSTTNNLLVTNSLTNISQLQQQQSNRWSSDWVLFLKGDAPDTYQSYYSQNSTVGPLLKSSLRSLFSADPICDRTNCPFPKCCFKYLDQPTTCIDTPLSCFIVETVAECMQCINGPSRCYYQNTDPRNKICPFVCLDGGYEKTLGPNVYVGADCVPCAIGSYNPARSNETCKSCTMPASLTPTDYFGALNRSSSNNCLFGVKYSGIFVTKSDPSQLALISARSLLNTQRTVEFKFSLLSLPTSNVSTIYSIAGVDKLIMFGLQYSNLQPGLFKPVIYNTTTSSILYQSMVSVPLALNVTYHMAYVISDTMVLFYLNRQKIFQTPYAPSFQGDIIGVANGLHFIGGPLFQRLNMTLDEYRVFLTQLTPLSLGYGRTDSMVKASCDPVNEQLCNSQCVSCNSNAGFVLDNSTCTCSCPVGSEIVNGRCTSVCPAGSIRNSDITTCQCVSGEHLTWQSNYITLSSSFLYKTPLNSYPDNQLDVIGIRSVKFFNSKGDQIMPLSCLASSFDVYDCNALYDSLDNTYWTTSKSAGFGWVTFTMPTATTTTTANLIERIDISPLNNNQTMKSITISFSQVNPTPLSTSLPTNVIPLISNLILPLNSTIQIISLNQHDPTFAGDYIVCSTCPSVPIANDNDNSKQPTYRLPPKSTIPQSSLNSCGCIGNFKFYPPLNGCMPPLPTPTASYPPGAYPIGTIVTFNSNVYANQSDGLVIRFTTDGSDPTDQSPDITSLDLTTLGNFNIRVASFQKDRLTSAILSGMYSFLGIINCTISPTPTTNFSLSVTIKLKCTATPMPPNSPSSWIFYSTDGSSVTTFSQIYNELIGIILVANPIYGINNITLNILSQISGYSDYRATFNYIVIPTLPPPVISPSTTNANNQVKIGIRSPFTGPSNYSMQYDIVQQGIVIGDSSPSVYYSKEFTVQCLSSTGSCLVHIRARGNINDLYSTIIHQNYLISFNMINLSPVISSKYDKQNDSMTVTIDKNTDIEDVVTMYIIDYYPTRNGPIDCNSSRFIMDQGLPYTSDIQLNLKGYYYVYSRNMLGLSQSSIQVCKLVVYTAQIESPFILSDDTVFVDGKLLRVVIAENNSTYPHQGRFYYKLNGGIVSSQDDATLLAYPNVLTIPIDDRVIQTMEISVIDCPDNYQCSVAATKSIKVVPRVPKPLLTPAGNTNYYGDTPVTATCPLGTPRYLQDSGSSVPTAQSDIFPSPLTLFATFETQIYQLSVVCFHDILAPSQPTAASYTIEKYKRPITPIIIPNNGVIIIPKGHTIQIQSETGQNDIYFNVVDTYSRLPVILSNYPDPSTVDPNSTYPYHYSEPIKFKNFGPVTVSAIIKSPTQQSYDKTDSSPAYSENKIKDYAPEVKNNPDEKRFYPTAKIVLYTEVINSQQVIHYALSKTELLENQTIEYKIYTEPFEIFQTTYIYAFVSIIVRYFE</sequence>
<evidence type="ECO:0000256" key="1">
    <source>
        <dbReference type="SAM" id="SignalP"/>
    </source>
</evidence>
<evidence type="ECO:0000259" key="2">
    <source>
        <dbReference type="Pfam" id="PF13290"/>
    </source>
</evidence>
<feature type="domain" description="GH29D-like beta-sandwich" evidence="2">
    <location>
        <begin position="1087"/>
        <end position="1156"/>
    </location>
</feature>
<dbReference type="GeneID" id="31363539"/>
<proteinExistence type="predicted"/>
<evidence type="ECO:0000313" key="3">
    <source>
        <dbReference type="EMBL" id="EFA78604.1"/>
    </source>
</evidence>
<dbReference type="InterPro" id="IPR006212">
    <property type="entry name" value="Furin_repeat"/>
</dbReference>
<dbReference type="Pfam" id="PF13290">
    <property type="entry name" value="CHB_HEX_C_1"/>
    <property type="match status" value="1"/>
</dbReference>
<evidence type="ECO:0000313" key="4">
    <source>
        <dbReference type="Proteomes" id="UP000001396"/>
    </source>
</evidence>
<dbReference type="InterPro" id="IPR059177">
    <property type="entry name" value="GH29D-like_dom"/>
</dbReference>
<dbReference type="Proteomes" id="UP000001396">
    <property type="component" value="Unassembled WGS sequence"/>
</dbReference>
<dbReference type="InParanoid" id="D3BII0"/>
<dbReference type="FunCoup" id="D3BII0">
    <property type="interactions" value="805"/>
</dbReference>
<dbReference type="EMBL" id="ADBJ01000037">
    <property type="protein sequence ID" value="EFA78604.1"/>
    <property type="molecule type" value="Genomic_DNA"/>
</dbReference>
<dbReference type="CDD" id="cd00064">
    <property type="entry name" value="FU"/>
    <property type="match status" value="1"/>
</dbReference>
<dbReference type="RefSeq" id="XP_020430728.1">
    <property type="nucleotide sequence ID" value="XM_020578889.1"/>
</dbReference>
<feature type="signal peptide" evidence="1">
    <location>
        <begin position="1"/>
        <end position="19"/>
    </location>
</feature>
<reference evidence="3 4" key="1">
    <citation type="journal article" date="2011" name="Genome Res.">
        <title>Phylogeny-wide analysis of social amoeba genomes highlights ancient origins for complex intercellular communication.</title>
        <authorList>
            <person name="Heidel A.J."/>
            <person name="Lawal H.M."/>
            <person name="Felder M."/>
            <person name="Schilde C."/>
            <person name="Helps N.R."/>
            <person name="Tunggal B."/>
            <person name="Rivero F."/>
            <person name="John U."/>
            <person name="Schleicher M."/>
            <person name="Eichinger L."/>
            <person name="Platzer M."/>
            <person name="Noegel A.A."/>
            <person name="Schaap P."/>
            <person name="Gloeckner G."/>
        </authorList>
    </citation>
    <scope>NUCLEOTIDE SEQUENCE [LARGE SCALE GENOMIC DNA]</scope>
    <source>
        <strain evidence="4">ATCC 26659 / Pp 5 / PN500</strain>
    </source>
</reference>
<accession>D3BII0</accession>
<feature type="chain" id="PRO_5003041262" evidence="1">
    <location>
        <begin position="20"/>
        <end position="1832"/>
    </location>
</feature>
<gene>
    <name evidence="3" type="primary">macA</name>
    <name evidence="3" type="ORF">PPL_08059</name>
</gene>
<organism evidence="3 4">
    <name type="scientific">Heterostelium pallidum (strain ATCC 26659 / Pp 5 / PN500)</name>
    <name type="common">Cellular slime mold</name>
    <name type="synonym">Polysphondylium pallidum</name>
    <dbReference type="NCBI Taxonomy" id="670386"/>
    <lineage>
        <taxon>Eukaryota</taxon>
        <taxon>Amoebozoa</taxon>
        <taxon>Evosea</taxon>
        <taxon>Eumycetozoa</taxon>
        <taxon>Dictyostelia</taxon>
        <taxon>Acytosteliales</taxon>
        <taxon>Acytosteliaceae</taxon>
        <taxon>Heterostelium</taxon>
    </lineage>
</organism>
<comment type="caution">
    <text evidence="3">The sequence shown here is derived from an EMBL/GenBank/DDBJ whole genome shotgun (WGS) entry which is preliminary data.</text>
</comment>
<dbReference type="OMA" id="EYYLEFT"/>
<name>D3BII0_HETP5</name>